<dbReference type="AlphaFoldDB" id="A0A1R0X0Z8"/>
<keyword evidence="1" id="KW-0472">Membrane</keyword>
<protein>
    <submittedName>
        <fullName evidence="2">Uncharacterized protein</fullName>
    </submittedName>
</protein>
<proteinExistence type="predicted"/>
<gene>
    <name evidence="2" type="ORF">BJP51_27585</name>
</gene>
<sequence length="100" mass="11712">MQLFGKRSILLIESWVTIEGIVTPLNNKTLIGFMPFKVFLMGAAFPAEITFISYSNFIFRADSSDWKNRLFLYTMVESHHNIYHILIVSECRNQLKQTMF</sequence>
<name>A0A1R0X0Z8_9BACL</name>
<feature type="transmembrane region" description="Helical" evidence="1">
    <location>
        <begin position="38"/>
        <end position="59"/>
    </location>
</feature>
<accession>A0A1R0X0Z8</accession>
<dbReference type="EMBL" id="MKQP01000043">
    <property type="protein sequence ID" value="OMD26246.1"/>
    <property type="molecule type" value="Genomic_DNA"/>
</dbReference>
<keyword evidence="1" id="KW-0812">Transmembrane</keyword>
<evidence type="ECO:0000313" key="2">
    <source>
        <dbReference type="EMBL" id="OMD26246.1"/>
    </source>
</evidence>
<organism evidence="2 3">
    <name type="scientific">Paenibacillus odorifer</name>
    <dbReference type="NCBI Taxonomy" id="189426"/>
    <lineage>
        <taxon>Bacteria</taxon>
        <taxon>Bacillati</taxon>
        <taxon>Bacillota</taxon>
        <taxon>Bacilli</taxon>
        <taxon>Bacillales</taxon>
        <taxon>Paenibacillaceae</taxon>
        <taxon>Paenibacillus</taxon>
    </lineage>
</organism>
<keyword evidence="1" id="KW-1133">Transmembrane helix</keyword>
<reference evidence="2 3" key="1">
    <citation type="submission" date="2016-10" db="EMBL/GenBank/DDBJ databases">
        <title>Paenibacillus species isolates.</title>
        <authorList>
            <person name="Beno S.M."/>
        </authorList>
    </citation>
    <scope>NUCLEOTIDE SEQUENCE [LARGE SCALE GENOMIC DNA]</scope>
    <source>
        <strain evidence="2 3">FSL H7-0604</strain>
    </source>
</reference>
<evidence type="ECO:0000313" key="3">
    <source>
        <dbReference type="Proteomes" id="UP000187465"/>
    </source>
</evidence>
<dbReference type="Proteomes" id="UP000187465">
    <property type="component" value="Unassembled WGS sequence"/>
</dbReference>
<comment type="caution">
    <text evidence="2">The sequence shown here is derived from an EMBL/GenBank/DDBJ whole genome shotgun (WGS) entry which is preliminary data.</text>
</comment>
<evidence type="ECO:0000256" key="1">
    <source>
        <dbReference type="SAM" id="Phobius"/>
    </source>
</evidence>